<dbReference type="Pfam" id="PF05569">
    <property type="entry name" value="Peptidase_M56"/>
    <property type="match status" value="1"/>
</dbReference>
<feature type="transmembrane region" description="Helical" evidence="1">
    <location>
        <begin position="6"/>
        <end position="26"/>
    </location>
</feature>
<dbReference type="PANTHER" id="PTHR34978:SF3">
    <property type="entry name" value="SLR0241 PROTEIN"/>
    <property type="match status" value="1"/>
</dbReference>
<keyword evidence="1" id="KW-0472">Membrane</keyword>
<dbReference type="Proteomes" id="UP001298681">
    <property type="component" value="Unassembled WGS sequence"/>
</dbReference>
<dbReference type="InterPro" id="IPR008756">
    <property type="entry name" value="Peptidase_M56"/>
</dbReference>
<evidence type="ECO:0000313" key="3">
    <source>
        <dbReference type="EMBL" id="MCG4611953.1"/>
    </source>
</evidence>
<reference evidence="3 4" key="1">
    <citation type="submission" date="2022-01" db="EMBL/GenBank/DDBJ databases">
        <title>Collection of gut derived symbiotic bacterial strains cultured from healthy donors.</title>
        <authorList>
            <person name="Lin H."/>
            <person name="Kohout C."/>
            <person name="Waligurski E."/>
            <person name="Pamer E.G."/>
        </authorList>
    </citation>
    <scope>NUCLEOTIDE SEQUENCE [LARGE SCALE GENOMIC DNA]</scope>
    <source>
        <strain evidence="3 4">DFI.7.58</strain>
    </source>
</reference>
<dbReference type="RefSeq" id="WP_191405910.1">
    <property type="nucleotide sequence ID" value="NZ_JAKNHQ010000032.1"/>
</dbReference>
<feature type="transmembrane region" description="Helical" evidence="1">
    <location>
        <begin position="316"/>
        <end position="334"/>
    </location>
</feature>
<feature type="domain" description="Peptidase M56" evidence="2">
    <location>
        <begin position="9"/>
        <end position="307"/>
    </location>
</feature>
<keyword evidence="1" id="KW-0812">Transmembrane</keyword>
<evidence type="ECO:0000313" key="4">
    <source>
        <dbReference type="Proteomes" id="UP001298681"/>
    </source>
</evidence>
<dbReference type="EMBL" id="JAKNHQ010000032">
    <property type="protein sequence ID" value="MCG4611953.1"/>
    <property type="molecule type" value="Genomic_DNA"/>
</dbReference>
<protein>
    <submittedName>
        <fullName evidence="3">M56 family metallopeptidase</fullName>
    </submittedName>
</protein>
<dbReference type="PANTHER" id="PTHR34978">
    <property type="entry name" value="POSSIBLE SENSOR-TRANSDUCER PROTEIN BLAR"/>
    <property type="match status" value="1"/>
</dbReference>
<accession>A0ABS9MM96</accession>
<dbReference type="CDD" id="cd07341">
    <property type="entry name" value="M56_BlaR1_MecR1_like"/>
    <property type="match status" value="1"/>
</dbReference>
<gene>
    <name evidence="3" type="ORF">L0P57_13580</name>
</gene>
<sequence length="607" mass="69422">MLENLFIQTFSVSVQMALLLLPLFVTDRWLTRTFSSQAKCFLWLVFGVRLLIPITFMFPLSKGNATMQGSAGTISSAGSQAAYPQPDVLSQAFLPSPIPTFDAPIKPFYEHLSLLEGLALIWIMGSICFLFAHIGLYLFHIWFLKKSGESSLSREQSILLEQVRKDMHIRRDIPVRISSHAEGPMILGLFCPVLILPQMELSQQQLVFIFRHELAHYKRRDLWIKWVFLLAQSVHWFNPLAHILAKKANLDLENACDDTVLKGKSRLYRKEYGTVLLEVLTEQSHRVPLSTNFSGKKKEMVRRFQNIVHPSSKRNGHILIVCIAAGLILLTSSLNPASVQALNPSVLSQLKAARTTPEERAATKALLTECLKGSMFETYQPFRDLPLTDENYQRCEQAEESYRSLLEKVSPAMQTREYTNHPFFLAVDSKKKGEITSGLFCCQADNQVDQGQIMLIELEFSDPFHPEVFEIGTAFACQGEQLNQRYFQRQSEKRHIQTIAEQFQIDLSQYEEAFSTVYPSVIQNQAYLLGGSIKKQLAQMGRYSFEKFSLNHTWAYIKKDHTEGVLFNQDGNGIYAHFFRMGAYTDRSKISGEENWYPIIENRCIPQ</sequence>
<evidence type="ECO:0000259" key="2">
    <source>
        <dbReference type="Pfam" id="PF05569"/>
    </source>
</evidence>
<evidence type="ECO:0000256" key="1">
    <source>
        <dbReference type="SAM" id="Phobius"/>
    </source>
</evidence>
<feature type="transmembrane region" description="Helical" evidence="1">
    <location>
        <begin position="38"/>
        <end position="58"/>
    </location>
</feature>
<proteinExistence type="predicted"/>
<organism evidence="3 4">
    <name type="scientific">Anaeromassilibacillus senegalensis</name>
    <dbReference type="NCBI Taxonomy" id="1673717"/>
    <lineage>
        <taxon>Bacteria</taxon>
        <taxon>Bacillati</taxon>
        <taxon>Bacillota</taxon>
        <taxon>Clostridia</taxon>
        <taxon>Eubacteriales</taxon>
        <taxon>Acutalibacteraceae</taxon>
        <taxon>Anaeromassilibacillus</taxon>
    </lineage>
</organism>
<dbReference type="InterPro" id="IPR052173">
    <property type="entry name" value="Beta-lactam_resp_regulator"/>
</dbReference>
<keyword evidence="4" id="KW-1185">Reference proteome</keyword>
<name>A0ABS9MM96_9FIRM</name>
<keyword evidence="1" id="KW-1133">Transmembrane helix</keyword>
<comment type="caution">
    <text evidence="3">The sequence shown here is derived from an EMBL/GenBank/DDBJ whole genome shotgun (WGS) entry which is preliminary data.</text>
</comment>
<feature type="transmembrane region" description="Helical" evidence="1">
    <location>
        <begin position="119"/>
        <end position="144"/>
    </location>
</feature>